<sequence length="223" mass="25977">MTESKYLADLGFKFTYKDETHLHYEKFGKINISLAVKHSEDDFVMTHDKTFSDETLLSQAKAGFMTETADIRTWITKTHNFIIECFEGELEEFKDESIAAAPSDLPIVKHDDARPLYIAVWGIAFRKKVPDDRKTQHNFNAAVLHGNRRFRENARDSKEARDHIMKGRAFYNFMEIMVKLVESRDYLRISINCTKGRHRSVTCAIALKEHYYPNAIIEYLDIS</sequence>
<name>A0A3G5A569_9VIRU</name>
<evidence type="ECO:0000313" key="2">
    <source>
        <dbReference type="EMBL" id="AYV81381.1"/>
    </source>
</evidence>
<organism evidence="2">
    <name type="scientific">Harvfovirus sp</name>
    <dbReference type="NCBI Taxonomy" id="2487768"/>
    <lineage>
        <taxon>Viruses</taxon>
        <taxon>Varidnaviria</taxon>
        <taxon>Bamfordvirae</taxon>
        <taxon>Nucleocytoviricota</taxon>
        <taxon>Megaviricetes</taxon>
        <taxon>Imitervirales</taxon>
        <taxon>Mimiviridae</taxon>
        <taxon>Klosneuvirinae</taxon>
    </lineage>
</organism>
<dbReference type="EMBL" id="MK072272">
    <property type="protein sequence ID" value="AYV81381.1"/>
    <property type="molecule type" value="Genomic_DNA"/>
</dbReference>
<reference evidence="2" key="1">
    <citation type="submission" date="2018-10" db="EMBL/GenBank/DDBJ databases">
        <title>Hidden diversity of soil giant viruses.</title>
        <authorList>
            <person name="Schulz F."/>
            <person name="Alteio L."/>
            <person name="Goudeau D."/>
            <person name="Ryan E.M."/>
            <person name="Malmstrom R.R."/>
            <person name="Blanchard J."/>
            <person name="Woyke T."/>
        </authorList>
    </citation>
    <scope>NUCLEOTIDE SEQUENCE</scope>
    <source>
        <strain evidence="2">HAV1</strain>
    </source>
</reference>
<feature type="domain" description="RapZ C-terminal" evidence="1">
    <location>
        <begin position="170"/>
        <end position="211"/>
    </location>
</feature>
<accession>A0A3G5A569</accession>
<proteinExistence type="predicted"/>
<evidence type="ECO:0000259" key="1">
    <source>
        <dbReference type="Pfam" id="PF22740"/>
    </source>
</evidence>
<dbReference type="InterPro" id="IPR053931">
    <property type="entry name" value="RapZ_C"/>
</dbReference>
<gene>
    <name evidence="2" type="ORF">Harvfovirus30_13</name>
</gene>
<dbReference type="Pfam" id="PF22740">
    <property type="entry name" value="PapZ_C"/>
    <property type="match status" value="1"/>
</dbReference>
<protein>
    <submittedName>
        <fullName evidence="2">RNase adaptor protein</fullName>
    </submittedName>
</protein>